<protein>
    <submittedName>
        <fullName evidence="2">Xenotropic and polytropic retrovirus receptor 1</fullName>
    </submittedName>
</protein>
<dbReference type="PROSITE" id="PS51382">
    <property type="entry name" value="SPX"/>
    <property type="match status" value="1"/>
</dbReference>
<accession>A0A9Q0LCD6</accession>
<organism evidence="2 3">
    <name type="scientific">Anaeramoeba ignava</name>
    <name type="common">Anaerobic marine amoeba</name>
    <dbReference type="NCBI Taxonomy" id="1746090"/>
    <lineage>
        <taxon>Eukaryota</taxon>
        <taxon>Metamonada</taxon>
        <taxon>Anaeramoebidae</taxon>
        <taxon>Anaeramoeba</taxon>
    </lineage>
</organism>
<dbReference type="EMBL" id="JAPDFW010000114">
    <property type="protein sequence ID" value="KAJ5068690.1"/>
    <property type="molecule type" value="Genomic_DNA"/>
</dbReference>
<sequence>MKFGKFLRLNKVSEWESHYINYKQLKKIIKQIKLNKQEEEQFWKQFKAMIDKVNNYYLILEKELIGSFPLAQKFSEKEVFVVKGNDPPARFRKPAYRVEIETFFLDLQKLKQYADLNYLACAKILKKFKKNTHKTTGDNFLQSHVSQLPFHSSQNLQKLYKNGLVVFSHVFTEKNLEIAKETIEDIISKYRFDLTRISKSTESGFAAISLWDQLDRTVKRRNSLKKMKENEQANQK</sequence>
<dbReference type="OrthoDB" id="9970435at2759"/>
<dbReference type="Proteomes" id="UP001149090">
    <property type="component" value="Unassembled WGS sequence"/>
</dbReference>
<evidence type="ECO:0000259" key="1">
    <source>
        <dbReference type="PROSITE" id="PS51382"/>
    </source>
</evidence>
<name>A0A9Q0LCD6_ANAIG</name>
<evidence type="ECO:0000313" key="2">
    <source>
        <dbReference type="EMBL" id="KAJ5068690.1"/>
    </source>
</evidence>
<feature type="domain" description="SPX" evidence="1">
    <location>
        <begin position="1"/>
        <end position="142"/>
    </location>
</feature>
<gene>
    <name evidence="2" type="ORF">M0811_02633</name>
</gene>
<dbReference type="InterPro" id="IPR004331">
    <property type="entry name" value="SPX_dom"/>
</dbReference>
<dbReference type="AlphaFoldDB" id="A0A9Q0LCD6"/>
<dbReference type="Pfam" id="PF03105">
    <property type="entry name" value="SPX"/>
    <property type="match status" value="2"/>
</dbReference>
<dbReference type="PANTHER" id="PTHR10783:SF46">
    <property type="entry name" value="PROTEIN ERD1 HOMOLOG 2"/>
    <property type="match status" value="1"/>
</dbReference>
<proteinExistence type="predicted"/>
<dbReference type="CDD" id="cd14447">
    <property type="entry name" value="SPX"/>
    <property type="match status" value="1"/>
</dbReference>
<evidence type="ECO:0000313" key="3">
    <source>
        <dbReference type="Proteomes" id="UP001149090"/>
    </source>
</evidence>
<reference evidence="2" key="1">
    <citation type="submission" date="2022-10" db="EMBL/GenBank/DDBJ databases">
        <title>Novel sulphate-reducing endosymbionts in the free-living metamonad Anaeramoeba.</title>
        <authorList>
            <person name="Jerlstrom-Hultqvist J."/>
            <person name="Cepicka I."/>
            <person name="Gallot-Lavallee L."/>
            <person name="Salas-Leiva D."/>
            <person name="Curtis B.A."/>
            <person name="Zahonova K."/>
            <person name="Pipaliya S."/>
            <person name="Dacks J."/>
            <person name="Roger A.J."/>
        </authorList>
    </citation>
    <scope>NUCLEOTIDE SEQUENCE</scope>
    <source>
        <strain evidence="2">BMAN</strain>
    </source>
</reference>
<keyword evidence="3" id="KW-1185">Reference proteome</keyword>
<comment type="caution">
    <text evidence="2">The sequence shown here is derived from an EMBL/GenBank/DDBJ whole genome shotgun (WGS) entry which is preliminary data.</text>
</comment>
<dbReference type="GO" id="GO:0005737">
    <property type="term" value="C:cytoplasm"/>
    <property type="evidence" value="ECO:0007669"/>
    <property type="project" value="TreeGrafter"/>
</dbReference>
<keyword evidence="2" id="KW-0675">Receptor</keyword>
<dbReference type="PANTHER" id="PTHR10783">
    <property type="entry name" value="XENOTROPIC AND POLYTROPIC RETROVIRUS RECEPTOR 1-RELATED"/>
    <property type="match status" value="1"/>
</dbReference>